<sequence length="77" mass="9011">MQSNKYELRRRLMGITVKELDMAIADGEHTYRLMIKKGDDCIRLILISDDYEMIESKCLHDVKLGTIISFLRKALLH</sequence>
<evidence type="ECO:0000313" key="2">
    <source>
        <dbReference type="Proteomes" id="UP000007485"/>
    </source>
</evidence>
<dbReference type="KEGG" id="vmo:VMUT_0531"/>
<reference evidence="1 2" key="1">
    <citation type="journal article" date="2011" name="J. Bacteriol.">
        <title>Complete genome sequence of 'Vulcanisaeta moutnovskia' strain 768-28, a novel member of the hyperthermophilic crenarchaeal genus vulcanisaeta.</title>
        <authorList>
            <person name="Gumerov V.M."/>
            <person name="Mardanov A.V."/>
            <person name="Beletsky A.V."/>
            <person name="Prokofeva M.I."/>
            <person name="Bonch-Osmolovskaya E.A."/>
            <person name="Ravin N.V."/>
            <person name="Skryabin K.G."/>
        </authorList>
    </citation>
    <scope>NUCLEOTIDE SEQUENCE [LARGE SCALE GENOMIC DNA]</scope>
    <source>
        <strain evidence="1 2">768-28</strain>
    </source>
</reference>
<organism evidence="1 2">
    <name type="scientific">Vulcanisaeta moutnovskia (strain 768-28)</name>
    <dbReference type="NCBI Taxonomy" id="985053"/>
    <lineage>
        <taxon>Archaea</taxon>
        <taxon>Thermoproteota</taxon>
        <taxon>Thermoprotei</taxon>
        <taxon>Thermoproteales</taxon>
        <taxon>Thermoproteaceae</taxon>
        <taxon>Vulcanisaeta</taxon>
    </lineage>
</organism>
<dbReference type="OrthoDB" id="376265at2157"/>
<dbReference type="STRING" id="985053.VMUT_0531"/>
<dbReference type="RefSeq" id="WP_013603905.1">
    <property type="nucleotide sequence ID" value="NC_015151.1"/>
</dbReference>
<evidence type="ECO:0000313" key="1">
    <source>
        <dbReference type="EMBL" id="ADY00742.1"/>
    </source>
</evidence>
<dbReference type="Proteomes" id="UP000007485">
    <property type="component" value="Chromosome"/>
</dbReference>
<protein>
    <submittedName>
        <fullName evidence="1">Uncharacterized protein</fullName>
    </submittedName>
</protein>
<dbReference type="AlphaFoldDB" id="F0QV10"/>
<dbReference type="eggNOG" id="arCOG13908">
    <property type="taxonomic scope" value="Archaea"/>
</dbReference>
<dbReference type="HOGENOM" id="CLU_2629933_0_0_2"/>
<dbReference type="EMBL" id="CP002529">
    <property type="protein sequence ID" value="ADY00742.1"/>
    <property type="molecule type" value="Genomic_DNA"/>
</dbReference>
<name>F0QV10_VULM7</name>
<gene>
    <name evidence="1" type="ordered locus">VMUT_0531</name>
</gene>
<accession>F0QV10</accession>
<dbReference type="GeneID" id="10288183"/>
<keyword evidence="2" id="KW-1185">Reference proteome</keyword>
<proteinExistence type="predicted"/>